<dbReference type="InterPro" id="IPR022627">
    <property type="entry name" value="DUF3502"/>
</dbReference>
<evidence type="ECO:0000313" key="3">
    <source>
        <dbReference type="EMBL" id="ACV28199.1"/>
    </source>
</evidence>
<organism evidence="3 4">
    <name type="scientific">Anaerococcus prevotii (strain ATCC 9321 / DSM 20548 / JCM 6508 / NCTC 11806 / PC1)</name>
    <name type="common">Peptostreptococcus prevotii</name>
    <name type="synonym">Peptococcus prevotii</name>
    <dbReference type="NCBI Taxonomy" id="525919"/>
    <lineage>
        <taxon>Bacteria</taxon>
        <taxon>Bacillati</taxon>
        <taxon>Bacillota</taxon>
        <taxon>Tissierellia</taxon>
        <taxon>Tissierellales</taxon>
        <taxon>Peptoniphilaceae</taxon>
        <taxon>Anaerococcus</taxon>
    </lineage>
</organism>
<feature type="chain" id="PRO_5002983831" evidence="1">
    <location>
        <begin position="26"/>
        <end position="490"/>
    </location>
</feature>
<dbReference type="AlphaFoldDB" id="C7RFD8"/>
<sequence length="490" mass="54847">MNLLKKLSISTLLVGLSLSLSSCTASDNKEKSKKASEELPTITYYDVGTPQEDTGEVVEAINEYLDKSDAGYHLNLQFFDWGEYEQRLQLASNAGDDWDIAFTANWSGPYKNLVEKGAFADITDLIDEKGQAIKDSLSEDVLKGASIEGRLYGAPAAAKNVVPGNYFVWNKAYVDKYKIDIDSVKTIKDLEPYLKEVKENEASVDYPFNIVSDFLLQTPTPQSEATPGVAVKEENGKLIAYNSWADPELKKQLDVLKDYMDKGYINPSAPQMNAGDGEEGDRWLVTKAEGGPDSDGIWSNSFKSEVISSPAGNKTIVTNQKATGSLAAINSQSEHKELAMDFLNRMYSDKELMRYLTYGIEGKHYDLVDGKVEKYEDTKYDVPAFTFLASENMTPLTTSEDSDTPEAKEKLDKFLENLEPSPILGFNFDRKSVESEAGNVEQTIFEYEKNLKTGAFDEDYYQEFLDKLNTAGIDKLIEEVQNQLDNWDRK</sequence>
<dbReference type="Pfam" id="PF13416">
    <property type="entry name" value="SBP_bac_8"/>
    <property type="match status" value="1"/>
</dbReference>
<dbReference type="Pfam" id="PF12010">
    <property type="entry name" value="DUF3502"/>
    <property type="match status" value="1"/>
</dbReference>
<gene>
    <name evidence="3" type="ordered locus">Apre_0147</name>
</gene>
<dbReference type="EMBL" id="CP001708">
    <property type="protein sequence ID" value="ACV28199.1"/>
    <property type="molecule type" value="Genomic_DNA"/>
</dbReference>
<reference evidence="3 4" key="1">
    <citation type="journal article" date="2009" name="Stand. Genomic Sci.">
        <title>Complete genome sequence of Anaerococcus prevotii type strain (PC1).</title>
        <authorList>
            <person name="Labutti K."/>
            <person name="Pukall R."/>
            <person name="Steenblock K."/>
            <person name="Glavina Del Rio T."/>
            <person name="Tice H."/>
            <person name="Copeland A."/>
            <person name="Cheng J.F."/>
            <person name="Lucas S."/>
            <person name="Chen F."/>
            <person name="Nolan M."/>
            <person name="Bruce D."/>
            <person name="Goodwin L."/>
            <person name="Pitluck S."/>
            <person name="Ivanova N."/>
            <person name="Mavromatis K."/>
            <person name="Ovchinnikova G."/>
            <person name="Pati A."/>
            <person name="Chen A."/>
            <person name="Palaniappan K."/>
            <person name="Land M."/>
            <person name="Hauser L."/>
            <person name="Chang Y.J."/>
            <person name="Jeffries C.D."/>
            <person name="Chain P."/>
            <person name="Saunders E."/>
            <person name="Brettin T."/>
            <person name="Detter J.C."/>
            <person name="Han C."/>
            <person name="Goker M."/>
            <person name="Bristow J."/>
            <person name="Eisen J.A."/>
            <person name="Markowitz V."/>
            <person name="Hugenholtz P."/>
            <person name="Kyrpides N.C."/>
            <person name="Klenk H.P."/>
            <person name="Lapidus A."/>
        </authorList>
    </citation>
    <scope>NUCLEOTIDE SEQUENCE [LARGE SCALE GENOMIC DNA]</scope>
    <source>
        <strain evidence="4">ATCC 9321 / DSM 20548 / JCM 6508 / NCTC 11806 / PC1</strain>
    </source>
</reference>
<dbReference type="SMR" id="C7RFD8"/>
<dbReference type="HOGENOM" id="CLU_037301_1_0_9"/>
<dbReference type="Gene3D" id="3.40.190.10">
    <property type="entry name" value="Periplasmic binding protein-like II"/>
    <property type="match status" value="2"/>
</dbReference>
<keyword evidence="4" id="KW-1185">Reference proteome</keyword>
<dbReference type="PANTHER" id="PTHR43649">
    <property type="entry name" value="ARABINOSE-BINDING PROTEIN-RELATED"/>
    <property type="match status" value="1"/>
</dbReference>
<dbReference type="RefSeq" id="WP_012803618.1">
    <property type="nucleotide sequence ID" value="NC_013171.1"/>
</dbReference>
<keyword evidence="1" id="KW-0732">Signal</keyword>
<dbReference type="eggNOG" id="COG1653">
    <property type="taxonomic scope" value="Bacteria"/>
</dbReference>
<dbReference type="KEGG" id="apr:Apre_0147"/>
<dbReference type="Proteomes" id="UP000002294">
    <property type="component" value="Chromosome"/>
</dbReference>
<dbReference type="PANTHER" id="PTHR43649:SF17">
    <property type="entry name" value="ABC TRANSPORTER SOLUTE BINDING PROTEIN-SUGAR TRANSPORT"/>
    <property type="match status" value="1"/>
</dbReference>
<protein>
    <submittedName>
        <fullName evidence="3">Extracellular solute-binding protein family 1</fullName>
    </submittedName>
</protein>
<proteinExistence type="predicted"/>
<evidence type="ECO:0000313" key="4">
    <source>
        <dbReference type="Proteomes" id="UP000002294"/>
    </source>
</evidence>
<evidence type="ECO:0000259" key="2">
    <source>
        <dbReference type="Pfam" id="PF12010"/>
    </source>
</evidence>
<dbReference type="InterPro" id="IPR050490">
    <property type="entry name" value="Bact_solute-bd_prot1"/>
</dbReference>
<dbReference type="STRING" id="525919.Apre_0147"/>
<feature type="signal peptide" evidence="1">
    <location>
        <begin position="1"/>
        <end position="25"/>
    </location>
</feature>
<evidence type="ECO:0000256" key="1">
    <source>
        <dbReference type="SAM" id="SignalP"/>
    </source>
</evidence>
<dbReference type="PROSITE" id="PS51257">
    <property type="entry name" value="PROKAR_LIPOPROTEIN"/>
    <property type="match status" value="1"/>
</dbReference>
<dbReference type="InterPro" id="IPR006059">
    <property type="entry name" value="SBP"/>
</dbReference>
<feature type="domain" description="DUF3502" evidence="2">
    <location>
        <begin position="422"/>
        <end position="487"/>
    </location>
</feature>
<name>C7RFD8_ANAPD</name>
<accession>C7RFD8</accession>
<dbReference type="SUPFAM" id="SSF53850">
    <property type="entry name" value="Periplasmic binding protein-like II"/>
    <property type="match status" value="1"/>
</dbReference>
<dbReference type="OrthoDB" id="7936627at2"/>